<accession>A0A6J4UZ11</accession>
<proteinExistence type="predicted"/>
<sequence length="119" mass="12974">MDLVDGLERVRGMLAANGADRASLATVDTILQNADRLSGGAGAKAQSLLQITKMLMRTPAANGNVRIYNDLAKIEQQLTVRADTMAREREAEAAKPMPKSKKFYKEQKEREQAAKKGNG</sequence>
<evidence type="ECO:0000256" key="1">
    <source>
        <dbReference type="SAM" id="MobiDB-lite"/>
    </source>
</evidence>
<protein>
    <submittedName>
        <fullName evidence="2">Uncharacterized protein</fullName>
    </submittedName>
</protein>
<dbReference type="EMBL" id="CADCWM010000474">
    <property type="protein sequence ID" value="CAA9562297.1"/>
    <property type="molecule type" value="Genomic_DNA"/>
</dbReference>
<dbReference type="AlphaFoldDB" id="A0A6J4UZ11"/>
<feature type="compositionally biased region" description="Basic and acidic residues" evidence="1">
    <location>
        <begin position="103"/>
        <end position="119"/>
    </location>
</feature>
<organism evidence="2">
    <name type="scientific">uncultured Thermomicrobiales bacterium</name>
    <dbReference type="NCBI Taxonomy" id="1645740"/>
    <lineage>
        <taxon>Bacteria</taxon>
        <taxon>Pseudomonadati</taxon>
        <taxon>Thermomicrobiota</taxon>
        <taxon>Thermomicrobia</taxon>
        <taxon>Thermomicrobiales</taxon>
        <taxon>environmental samples</taxon>
    </lineage>
</organism>
<name>A0A6J4UZ11_9BACT</name>
<gene>
    <name evidence="2" type="ORF">AVDCRST_MAG88-1601</name>
</gene>
<evidence type="ECO:0000313" key="2">
    <source>
        <dbReference type="EMBL" id="CAA9562297.1"/>
    </source>
</evidence>
<reference evidence="2" key="1">
    <citation type="submission" date="2020-02" db="EMBL/GenBank/DDBJ databases">
        <authorList>
            <person name="Meier V. D."/>
        </authorList>
    </citation>
    <scope>NUCLEOTIDE SEQUENCE</scope>
    <source>
        <strain evidence="2">AVDCRST_MAG88</strain>
    </source>
</reference>
<feature type="region of interest" description="Disordered" evidence="1">
    <location>
        <begin position="85"/>
        <end position="119"/>
    </location>
</feature>